<comment type="cofactor">
    <cofactor evidence="1">
        <name>FAD</name>
        <dbReference type="ChEBI" id="CHEBI:57692"/>
    </cofactor>
</comment>
<dbReference type="Pfam" id="PF05199">
    <property type="entry name" value="GMC_oxred_C"/>
    <property type="match status" value="1"/>
</dbReference>
<reference evidence="7 8" key="1">
    <citation type="submission" date="2023-07" db="EMBL/GenBank/DDBJ databases">
        <title>Genomic Encyclopedia of Type Strains, Phase IV (KMG-IV): sequencing the most valuable type-strain genomes for metagenomic binning, comparative biology and taxonomic classification.</title>
        <authorList>
            <person name="Goeker M."/>
        </authorList>
    </citation>
    <scope>NUCLEOTIDE SEQUENCE [LARGE SCALE GENOMIC DNA]</scope>
    <source>
        <strain evidence="7 8">B1-1</strain>
    </source>
</reference>
<evidence type="ECO:0000256" key="1">
    <source>
        <dbReference type="ARBA" id="ARBA00001974"/>
    </source>
</evidence>
<evidence type="ECO:0000256" key="2">
    <source>
        <dbReference type="ARBA" id="ARBA00010790"/>
    </source>
</evidence>
<evidence type="ECO:0000313" key="7">
    <source>
        <dbReference type="EMBL" id="MDQ0516114.1"/>
    </source>
</evidence>
<organism evidence="7 8">
    <name type="scientific">Kaistia geumhonensis</name>
    <dbReference type="NCBI Taxonomy" id="410839"/>
    <lineage>
        <taxon>Bacteria</taxon>
        <taxon>Pseudomonadati</taxon>
        <taxon>Pseudomonadota</taxon>
        <taxon>Alphaproteobacteria</taxon>
        <taxon>Hyphomicrobiales</taxon>
        <taxon>Kaistiaceae</taxon>
        <taxon>Kaistia</taxon>
    </lineage>
</organism>
<dbReference type="PROSITE" id="PS51257">
    <property type="entry name" value="PROKAR_LIPOPROTEIN"/>
    <property type="match status" value="1"/>
</dbReference>
<keyword evidence="4 5" id="KW-0274">FAD</keyword>
<dbReference type="InterPro" id="IPR036188">
    <property type="entry name" value="FAD/NAD-bd_sf"/>
</dbReference>
<dbReference type="InterPro" id="IPR007867">
    <property type="entry name" value="GMC_OxRtase_C"/>
</dbReference>
<keyword evidence="3 5" id="KW-0285">Flavoprotein</keyword>
<proteinExistence type="inferred from homology"/>
<evidence type="ECO:0000256" key="5">
    <source>
        <dbReference type="RuleBase" id="RU003968"/>
    </source>
</evidence>
<dbReference type="PIRSF" id="PIRSF000137">
    <property type="entry name" value="Alcohol_oxidase"/>
    <property type="match status" value="1"/>
</dbReference>
<dbReference type="Pfam" id="PF00732">
    <property type="entry name" value="GMC_oxred_N"/>
    <property type="match status" value="1"/>
</dbReference>
<dbReference type="Gene3D" id="3.30.410.40">
    <property type="match status" value="1"/>
</dbReference>
<feature type="domain" description="Glucose-methanol-choline oxidoreductase N-terminal" evidence="6">
    <location>
        <begin position="82"/>
        <end position="105"/>
    </location>
</feature>
<dbReference type="PANTHER" id="PTHR11552:SF147">
    <property type="entry name" value="CHOLINE DEHYDROGENASE, MITOCHONDRIAL"/>
    <property type="match status" value="1"/>
</dbReference>
<dbReference type="InterPro" id="IPR012132">
    <property type="entry name" value="GMC_OxRdtase"/>
</dbReference>
<evidence type="ECO:0000256" key="4">
    <source>
        <dbReference type="ARBA" id="ARBA00022827"/>
    </source>
</evidence>
<comment type="caution">
    <text evidence="7">The sequence shown here is derived from an EMBL/GenBank/DDBJ whole genome shotgun (WGS) entry which is preliminary data.</text>
</comment>
<dbReference type="SUPFAM" id="SSF51905">
    <property type="entry name" value="FAD/NAD(P)-binding domain"/>
    <property type="match status" value="1"/>
</dbReference>
<name>A0ABU0M573_9HYPH</name>
<evidence type="ECO:0000256" key="3">
    <source>
        <dbReference type="ARBA" id="ARBA00022630"/>
    </source>
</evidence>
<keyword evidence="8" id="KW-1185">Reference proteome</keyword>
<dbReference type="RefSeq" id="WP_266280030.1">
    <property type="nucleotide sequence ID" value="NZ_JAPKNF010000001.1"/>
</dbReference>
<evidence type="ECO:0000313" key="8">
    <source>
        <dbReference type="Proteomes" id="UP001223743"/>
    </source>
</evidence>
<protein>
    <submittedName>
        <fullName evidence="7">Choline dehydrogenase-like flavoprotein</fullName>
    </submittedName>
</protein>
<comment type="similarity">
    <text evidence="2 5">Belongs to the GMC oxidoreductase family.</text>
</comment>
<dbReference type="SUPFAM" id="SSF54373">
    <property type="entry name" value="FAD-linked reductases, C-terminal domain"/>
    <property type="match status" value="1"/>
</dbReference>
<dbReference type="EMBL" id="JAUSWJ010000001">
    <property type="protein sequence ID" value="MDQ0516114.1"/>
    <property type="molecule type" value="Genomic_DNA"/>
</dbReference>
<gene>
    <name evidence="7" type="ORF">QO015_001727</name>
</gene>
<evidence type="ECO:0000259" key="6">
    <source>
        <dbReference type="PROSITE" id="PS00623"/>
    </source>
</evidence>
<dbReference type="Proteomes" id="UP001223743">
    <property type="component" value="Unassembled WGS sequence"/>
</dbReference>
<dbReference type="PANTHER" id="PTHR11552">
    <property type="entry name" value="GLUCOSE-METHANOL-CHOLINE GMC OXIDOREDUCTASE"/>
    <property type="match status" value="1"/>
</dbReference>
<dbReference type="PROSITE" id="PS00623">
    <property type="entry name" value="GMC_OXRED_1"/>
    <property type="match status" value="1"/>
</dbReference>
<dbReference type="InterPro" id="IPR000172">
    <property type="entry name" value="GMC_OxRdtase_N"/>
</dbReference>
<sequence length="543" mass="57812">MSGRYDYIIAGGGSAACVAAMRLVREHGFRVLIVERGPEKTARVMRMPAGYMKYLGREDYLEMHHTVAQPRLGGRAPIVPQAKALGGGSAVNAMVYMRGQREDYDGWDAMLGGGSGWSYADLLPHFRALERNSKFNDAYHGISGGLHVSDPGSLCDTTQDYILTAQGAGIPYNPDFNGARQAGVGVMQHTMGLINGRMERCDAVTAFLAPLRSDPRLTIVTDARVDRITMENGRATGIVWRTPTGEGSAIAEREVLVAAGTYNTAKLLMLSGIGPAAHLKEFGLPVVADLPVGAMLQDHHEVPVIATTRGPSGYFGQDRGWNMIRNGLQYLLFNTGPVTTTGIESCLFYDPDGGERPTIQLYCAPIVYLDRDVSSAEPTYGVTLTSCLLRPKARGSVRLRSADPAAMPLVDANFFGDPEDLHLTIASLRFARTLLATEPLAAKIGTELLPGAALEDDAALAAYCGKTVKTNYHPIGTARMGSDGDASAVLDTRLRVRGVAGLRVIDCAAMPAIPSGNTNAPVMALASRAVDFIAADAALASVA</sequence>
<dbReference type="Gene3D" id="3.50.50.60">
    <property type="entry name" value="FAD/NAD(P)-binding domain"/>
    <property type="match status" value="1"/>
</dbReference>
<accession>A0ABU0M573</accession>